<dbReference type="InterPro" id="IPR041525">
    <property type="entry name" value="N/Namide_PRibTrfase"/>
</dbReference>
<feature type="domain" description="Nicotinate phosphoribosyltransferase C-terminal" evidence="12">
    <location>
        <begin position="352"/>
        <end position="458"/>
    </location>
</feature>
<dbReference type="RefSeq" id="WP_091866872.1">
    <property type="nucleotide sequence ID" value="NZ_FNAO01000003.1"/>
</dbReference>
<accession>A0A1G7A5H3</accession>
<dbReference type="InterPro" id="IPR006405">
    <property type="entry name" value="Nic_PRibTrfase_pncB"/>
</dbReference>
<dbReference type="Proteomes" id="UP000199109">
    <property type="component" value="Unassembled WGS sequence"/>
</dbReference>
<reference evidence="13 14" key="1">
    <citation type="submission" date="2016-10" db="EMBL/GenBank/DDBJ databases">
        <authorList>
            <person name="de Groot N.N."/>
        </authorList>
    </citation>
    <scope>NUCLEOTIDE SEQUENCE [LARGE SCALE GENOMIC DNA]</scope>
    <source>
        <strain evidence="13 14">DSM 23421</strain>
    </source>
</reference>
<protein>
    <recommendedName>
        <fullName evidence="3 9">Nicotinate phosphoribosyltransferase</fullName>
        <ecNumber evidence="3 9">6.3.4.21</ecNumber>
    </recommendedName>
</protein>
<dbReference type="InterPro" id="IPR040727">
    <property type="entry name" value="NAPRTase_N"/>
</dbReference>
<keyword evidence="14" id="KW-1185">Reference proteome</keyword>
<keyword evidence="13" id="KW-0328">Glycosyltransferase</keyword>
<dbReference type="GO" id="GO:0034355">
    <property type="term" value="P:NAD+ biosynthetic process via the salvage pathway"/>
    <property type="evidence" value="ECO:0007669"/>
    <property type="project" value="TreeGrafter"/>
</dbReference>
<evidence type="ECO:0000256" key="7">
    <source>
        <dbReference type="ARBA" id="ARBA00022679"/>
    </source>
</evidence>
<sequence>MKTISGLFTDHYQLSMAEGYFSAGRKDDRVNFDYFFRKNPFGSGFTIFAGLQVLFNLIEDFQYDSDDIDFLYKRGFHDDFLDFLKNFRFRGSIYAPKEGEVIFPTESILSVEGNIIEAQLLETLLLNTLNYQSLIATKANRLRQSAGKRSVMEFGMRRAQGWAAIHGSRAAVIGGADSTSNVQSAYIYDLDSSGTQAHSWVQSFDDELTAFRTFAQLRPKKCVLLVDTYHTLNSGVPNAIKVAKEMQQQGHQLFGIRLDSGDLAYLSKKARIMLDKAGLPEVKIVASNQLDEYLIKSLIHQGAKIDVFGVGTNLITARDDGALDGVYKLSAVNDRPTIKLSEDVAKVTLPGKKKVIRYLNGNGEFYADGILLSEDDPDDVDMIYHPQYADKKSMVNGLEKENLTSKVFENGNVLTAKKSIGEISEYRSLRVSQLADEYKRFEYPHIYKVGLSSNLIQLRMDMIAESKRSK</sequence>
<evidence type="ECO:0000256" key="8">
    <source>
        <dbReference type="ARBA" id="ARBA00048668"/>
    </source>
</evidence>
<dbReference type="GO" id="GO:0004516">
    <property type="term" value="F:nicotinate phosphoribosyltransferase activity"/>
    <property type="evidence" value="ECO:0007669"/>
    <property type="project" value="UniProtKB-UniRule"/>
</dbReference>
<dbReference type="NCBIfam" id="NF009131">
    <property type="entry name" value="PRK12484.1"/>
    <property type="match status" value="1"/>
</dbReference>
<dbReference type="Pfam" id="PF17767">
    <property type="entry name" value="NAPRTase_N"/>
    <property type="match status" value="1"/>
</dbReference>
<proteinExistence type="inferred from homology"/>
<keyword evidence="7 9" id="KW-0808">Transferase</keyword>
<dbReference type="UniPathway" id="UPA00253">
    <property type="reaction ID" value="UER00457"/>
</dbReference>
<dbReference type="Pfam" id="PF04095">
    <property type="entry name" value="NAPRTase"/>
    <property type="match status" value="1"/>
</dbReference>
<evidence type="ECO:0000256" key="2">
    <source>
        <dbReference type="ARBA" id="ARBA00010897"/>
    </source>
</evidence>
<dbReference type="SUPFAM" id="SSF54675">
    <property type="entry name" value="Nicotinate/Quinolinate PRTase N-terminal domain-like"/>
    <property type="match status" value="1"/>
</dbReference>
<comment type="similarity">
    <text evidence="2 9">Belongs to the NAPRTase family.</text>
</comment>
<dbReference type="NCBIfam" id="TIGR01513">
    <property type="entry name" value="NAPRTase_put"/>
    <property type="match status" value="1"/>
</dbReference>
<dbReference type="Gene3D" id="3.20.20.70">
    <property type="entry name" value="Aldolase class I"/>
    <property type="match status" value="1"/>
</dbReference>
<evidence type="ECO:0000256" key="6">
    <source>
        <dbReference type="ARBA" id="ARBA00022642"/>
    </source>
</evidence>
<evidence type="ECO:0000313" key="14">
    <source>
        <dbReference type="Proteomes" id="UP000199109"/>
    </source>
</evidence>
<dbReference type="Pfam" id="PF17956">
    <property type="entry name" value="NAPRTase_C"/>
    <property type="match status" value="1"/>
</dbReference>
<evidence type="ECO:0000313" key="13">
    <source>
        <dbReference type="EMBL" id="SDE09146.1"/>
    </source>
</evidence>
<dbReference type="EC" id="6.3.4.21" evidence="3 9"/>
<evidence type="ECO:0000256" key="5">
    <source>
        <dbReference type="ARBA" id="ARBA00022598"/>
    </source>
</evidence>
<dbReference type="Gene3D" id="3.20.140.10">
    <property type="entry name" value="nicotinate phosphoribosyltransferase"/>
    <property type="match status" value="1"/>
</dbReference>
<name>A0A1G7A5H3_9FLAO</name>
<dbReference type="OrthoDB" id="9770610at2"/>
<evidence type="ECO:0000256" key="9">
    <source>
        <dbReference type="RuleBase" id="RU365100"/>
    </source>
</evidence>
<evidence type="ECO:0000259" key="11">
    <source>
        <dbReference type="Pfam" id="PF17767"/>
    </source>
</evidence>
<comment type="pathway">
    <text evidence="1 9">Cofactor biosynthesis; NAD(+) biosynthesis; nicotinate D-ribonucleotide from nicotinate: step 1/1.</text>
</comment>
<keyword evidence="4" id="KW-0597">Phosphoprotein</keyword>
<dbReference type="SUPFAM" id="SSF51690">
    <property type="entry name" value="Nicotinate/Quinolinate PRTase C-terminal domain-like"/>
    <property type="match status" value="1"/>
</dbReference>
<dbReference type="CDD" id="cd01570">
    <property type="entry name" value="NAPRTase_A"/>
    <property type="match status" value="1"/>
</dbReference>
<comment type="PTM">
    <text evidence="9">Transiently phosphorylated on a His residue during the reaction cycle. Phosphorylation strongly increases the affinity for substrates and increases the rate of nicotinate D-ribonucleotide production. Dephosphorylation regenerates the low-affinity form of the enzyme, leading to product release.</text>
</comment>
<gene>
    <name evidence="13" type="ORF">SAMN05421636_103210</name>
</gene>
<dbReference type="AlphaFoldDB" id="A0A1G7A5H3"/>
<dbReference type="InterPro" id="IPR041619">
    <property type="entry name" value="NAPRTase_C"/>
</dbReference>
<comment type="catalytic activity">
    <reaction evidence="8 9">
        <text>5-phospho-alpha-D-ribose 1-diphosphate + nicotinate + ATP + H2O = nicotinate beta-D-ribonucleotide + ADP + phosphate + diphosphate</text>
        <dbReference type="Rhea" id="RHEA:36163"/>
        <dbReference type="ChEBI" id="CHEBI:15377"/>
        <dbReference type="ChEBI" id="CHEBI:30616"/>
        <dbReference type="ChEBI" id="CHEBI:32544"/>
        <dbReference type="ChEBI" id="CHEBI:33019"/>
        <dbReference type="ChEBI" id="CHEBI:43474"/>
        <dbReference type="ChEBI" id="CHEBI:57502"/>
        <dbReference type="ChEBI" id="CHEBI:58017"/>
        <dbReference type="ChEBI" id="CHEBI:456216"/>
        <dbReference type="EC" id="6.3.4.21"/>
    </reaction>
</comment>
<dbReference type="STRING" id="641691.SAMN05421636_103210"/>
<dbReference type="EMBL" id="FNAO01000003">
    <property type="protein sequence ID" value="SDE09146.1"/>
    <property type="molecule type" value="Genomic_DNA"/>
</dbReference>
<evidence type="ECO:0000256" key="4">
    <source>
        <dbReference type="ARBA" id="ARBA00022553"/>
    </source>
</evidence>
<feature type="domain" description="Nicotinate/nicotinamide phosphoribosyltransferase" evidence="10">
    <location>
        <begin position="151"/>
        <end position="346"/>
    </location>
</feature>
<evidence type="ECO:0000256" key="1">
    <source>
        <dbReference type="ARBA" id="ARBA00004952"/>
    </source>
</evidence>
<feature type="domain" description="Nicotinate phosphoribosyltransferase N-terminal" evidence="11">
    <location>
        <begin position="7"/>
        <end position="130"/>
    </location>
</feature>
<dbReference type="PIRSF" id="PIRSF000484">
    <property type="entry name" value="NAPRT"/>
    <property type="match status" value="1"/>
</dbReference>
<keyword evidence="6 9" id="KW-0662">Pyridine nucleotide biosynthesis</keyword>
<dbReference type="InterPro" id="IPR013785">
    <property type="entry name" value="Aldolase_TIM"/>
</dbReference>
<dbReference type="PANTHER" id="PTHR11098">
    <property type="entry name" value="NICOTINATE PHOSPHORIBOSYLTRANSFERASE"/>
    <property type="match status" value="1"/>
</dbReference>
<dbReference type="InterPro" id="IPR007229">
    <property type="entry name" value="Nic_PRibTrfase-Fam"/>
</dbReference>
<evidence type="ECO:0000259" key="12">
    <source>
        <dbReference type="Pfam" id="PF17956"/>
    </source>
</evidence>
<dbReference type="GO" id="GO:0047280">
    <property type="term" value="F:nicotinamide phosphoribosyltransferase activity"/>
    <property type="evidence" value="ECO:0007669"/>
    <property type="project" value="UniProtKB-ARBA"/>
</dbReference>
<evidence type="ECO:0000256" key="3">
    <source>
        <dbReference type="ARBA" id="ARBA00013236"/>
    </source>
</evidence>
<dbReference type="GO" id="GO:0005829">
    <property type="term" value="C:cytosol"/>
    <property type="evidence" value="ECO:0007669"/>
    <property type="project" value="TreeGrafter"/>
</dbReference>
<dbReference type="NCBIfam" id="NF006695">
    <property type="entry name" value="PRK09243.1-2"/>
    <property type="match status" value="1"/>
</dbReference>
<dbReference type="InterPro" id="IPR036068">
    <property type="entry name" value="Nicotinate_pribotase-like_C"/>
</dbReference>
<dbReference type="PANTHER" id="PTHR11098:SF1">
    <property type="entry name" value="NICOTINATE PHOSPHORIBOSYLTRANSFERASE"/>
    <property type="match status" value="1"/>
</dbReference>
<comment type="function">
    <text evidence="9">Catalyzes the first step in the biosynthesis of NAD from nicotinic acid, the ATP-dependent synthesis of beta-nicotinate D-ribonucleotide from nicotinate and 5-phospho-D-ribose 1-phosphate.</text>
</comment>
<organism evidence="13 14">
    <name type="scientific">Pricia antarctica</name>
    <dbReference type="NCBI Taxonomy" id="641691"/>
    <lineage>
        <taxon>Bacteria</taxon>
        <taxon>Pseudomonadati</taxon>
        <taxon>Bacteroidota</taxon>
        <taxon>Flavobacteriia</taxon>
        <taxon>Flavobacteriales</taxon>
        <taxon>Flavobacteriaceae</taxon>
        <taxon>Pricia</taxon>
    </lineage>
</organism>
<keyword evidence="5 9" id="KW-0436">Ligase</keyword>
<dbReference type="FunFam" id="3.20.20.70:FF:000076">
    <property type="entry name" value="Nicotinate phosphoribosyltransferase"/>
    <property type="match status" value="1"/>
</dbReference>
<evidence type="ECO:0000259" key="10">
    <source>
        <dbReference type="Pfam" id="PF04095"/>
    </source>
</evidence>